<dbReference type="HOGENOM" id="CLU_2049401_0_0_1"/>
<dbReference type="OMA" id="NIDWITW"/>
<evidence type="ECO:0000313" key="3">
    <source>
        <dbReference type="Proteomes" id="UP000000709"/>
    </source>
</evidence>
<dbReference type="RefSeq" id="XP_007375784.1">
    <property type="nucleotide sequence ID" value="XM_007375722.1"/>
</dbReference>
<dbReference type="GO" id="GO:0000172">
    <property type="term" value="C:ribonuclease MRP complex"/>
    <property type="evidence" value="ECO:0007669"/>
    <property type="project" value="InterPro"/>
</dbReference>
<name>G3ANC5_SPAPN</name>
<dbReference type="InParanoid" id="G3ANC5"/>
<dbReference type="Pfam" id="PF20976">
    <property type="entry name" value="Pop8"/>
    <property type="match status" value="1"/>
</dbReference>
<dbReference type="eggNOG" id="ENOG502SCWV">
    <property type="taxonomic scope" value="Eukaryota"/>
</dbReference>
<dbReference type="FunCoup" id="G3ANC5">
    <property type="interactions" value="106"/>
</dbReference>
<dbReference type="EMBL" id="GL996502">
    <property type="protein sequence ID" value="EGW32508.1"/>
    <property type="molecule type" value="Genomic_DNA"/>
</dbReference>
<gene>
    <name evidence="2" type="ORF">SPAPADRAFT_61567</name>
</gene>
<dbReference type="KEGG" id="spaa:SPAPADRAFT_61567"/>
<accession>G3ANC5</accession>
<dbReference type="GO" id="GO:0000171">
    <property type="term" value="F:ribonuclease MRP activity"/>
    <property type="evidence" value="ECO:0007669"/>
    <property type="project" value="TreeGrafter"/>
</dbReference>
<proteinExistence type="predicted"/>
<evidence type="ECO:0000313" key="2">
    <source>
        <dbReference type="EMBL" id="EGW32508.1"/>
    </source>
</evidence>
<dbReference type="GO" id="GO:0034965">
    <property type="term" value="P:intronic box C/D snoRNA processing"/>
    <property type="evidence" value="ECO:0007669"/>
    <property type="project" value="TreeGrafter"/>
</dbReference>
<dbReference type="Proteomes" id="UP000000709">
    <property type="component" value="Unassembled WGS sequence"/>
</dbReference>
<sequence>MNDIAVTTEKADRIWYYLNLQIQPEPISDSNLVQAYNAVAIDLITWRLFISTALNKLYGLIGESTPYDIIATPTDKSIIIRTYYEDIDKFVTALMAYTFNLGKDTQVDINCYIKVSKRGEFIGLVV</sequence>
<organism evidence="3">
    <name type="scientific">Spathaspora passalidarum (strain NRRL Y-27907 / 11-Y1)</name>
    <dbReference type="NCBI Taxonomy" id="619300"/>
    <lineage>
        <taxon>Eukaryota</taxon>
        <taxon>Fungi</taxon>
        <taxon>Dikarya</taxon>
        <taxon>Ascomycota</taxon>
        <taxon>Saccharomycotina</taxon>
        <taxon>Pichiomycetes</taxon>
        <taxon>Debaryomycetaceae</taxon>
        <taxon>Spathaspora</taxon>
    </lineage>
</organism>
<evidence type="ECO:0000259" key="1">
    <source>
        <dbReference type="Pfam" id="PF20976"/>
    </source>
</evidence>
<dbReference type="GO" id="GO:0005655">
    <property type="term" value="C:nucleolar ribonuclease P complex"/>
    <property type="evidence" value="ECO:0007669"/>
    <property type="project" value="InterPro"/>
</dbReference>
<dbReference type="InterPro" id="IPR049128">
    <property type="entry name" value="Pop8-like_dom"/>
</dbReference>
<dbReference type="GO" id="GO:0008033">
    <property type="term" value="P:tRNA processing"/>
    <property type="evidence" value="ECO:0007669"/>
    <property type="project" value="InterPro"/>
</dbReference>
<dbReference type="OrthoDB" id="4077720at2759"/>
<reference evidence="2 3" key="1">
    <citation type="journal article" date="2011" name="Proc. Natl. Acad. Sci. U.S.A.">
        <title>Comparative genomics of xylose-fermenting fungi for enhanced biofuel production.</title>
        <authorList>
            <person name="Wohlbach D.J."/>
            <person name="Kuo A."/>
            <person name="Sato T.K."/>
            <person name="Potts K.M."/>
            <person name="Salamov A.A."/>
            <person name="LaButti K.M."/>
            <person name="Sun H."/>
            <person name="Clum A."/>
            <person name="Pangilinan J.L."/>
            <person name="Lindquist E.A."/>
            <person name="Lucas S."/>
            <person name="Lapidus A."/>
            <person name="Jin M."/>
            <person name="Gunawan C."/>
            <person name="Balan V."/>
            <person name="Dale B.E."/>
            <person name="Jeffries T.W."/>
            <person name="Zinkel R."/>
            <person name="Barry K.W."/>
            <person name="Grigoriev I.V."/>
            <person name="Gasch A.P."/>
        </authorList>
    </citation>
    <scope>NUCLEOTIDE SEQUENCE [LARGE SCALE GENOMIC DNA]</scope>
    <source>
        <strain evidence="3">NRRL Y-27907 / 11-Y1</strain>
    </source>
</reference>
<dbReference type="InterPro" id="IPR020347">
    <property type="entry name" value="Pop8"/>
</dbReference>
<keyword evidence="3" id="KW-1185">Reference proteome</keyword>
<dbReference type="AlphaFoldDB" id="G3ANC5"/>
<protein>
    <recommendedName>
        <fullName evidence="1">Ribonucleases P/MRP subunit Pop8-like domain-containing protein</fullName>
    </recommendedName>
</protein>
<dbReference type="GO" id="GO:0004526">
    <property type="term" value="F:ribonuclease P activity"/>
    <property type="evidence" value="ECO:0007669"/>
    <property type="project" value="TreeGrafter"/>
</dbReference>
<dbReference type="GO" id="GO:0000294">
    <property type="term" value="P:nuclear-transcribed mRNA catabolic process, RNase MRP-dependent"/>
    <property type="evidence" value="ECO:0007669"/>
    <property type="project" value="TreeGrafter"/>
</dbReference>
<dbReference type="PANTHER" id="PTHR28173:SF1">
    <property type="entry name" value="RIBONUCLEASES P_MRP PROTEIN SUBUNIT POP8"/>
    <property type="match status" value="1"/>
</dbReference>
<feature type="domain" description="Ribonucleases P/MRP subunit Pop8-like" evidence="1">
    <location>
        <begin position="15"/>
        <end position="97"/>
    </location>
</feature>
<dbReference type="STRING" id="619300.G3ANC5"/>
<dbReference type="PANTHER" id="PTHR28173">
    <property type="entry name" value="RIBONUCLEASES P/MRP PROTEIN SUBUNIT POP8"/>
    <property type="match status" value="1"/>
</dbReference>
<dbReference type="GeneID" id="18873959"/>
<feature type="non-terminal residue" evidence="2">
    <location>
        <position position="1"/>
    </location>
</feature>